<keyword evidence="2" id="KW-0472">Membrane</keyword>
<protein>
    <submittedName>
        <fullName evidence="3">Uncharacterized protein</fullName>
    </submittedName>
</protein>
<feature type="transmembrane region" description="Helical" evidence="2">
    <location>
        <begin position="68"/>
        <end position="88"/>
    </location>
</feature>
<accession>A0A3A3YZE2</accession>
<keyword evidence="2" id="KW-1133">Transmembrane helix</keyword>
<feature type="region of interest" description="Disordered" evidence="1">
    <location>
        <begin position="115"/>
        <end position="140"/>
    </location>
</feature>
<evidence type="ECO:0000313" key="4">
    <source>
        <dbReference type="Proteomes" id="UP000265614"/>
    </source>
</evidence>
<dbReference type="Proteomes" id="UP000265614">
    <property type="component" value="Unassembled WGS sequence"/>
</dbReference>
<gene>
    <name evidence="3" type="ORF">D5H78_07890</name>
</gene>
<evidence type="ECO:0000256" key="1">
    <source>
        <dbReference type="SAM" id="MobiDB-lite"/>
    </source>
</evidence>
<keyword evidence="2" id="KW-0812">Transmembrane</keyword>
<dbReference type="EMBL" id="QZEZ01000002">
    <property type="protein sequence ID" value="RJK97120.1"/>
    <property type="molecule type" value="Genomic_DNA"/>
</dbReference>
<evidence type="ECO:0000313" key="3">
    <source>
        <dbReference type="EMBL" id="RJK97120.1"/>
    </source>
</evidence>
<proteinExistence type="predicted"/>
<name>A0A3A3YZE2_9ACTN</name>
<reference evidence="3 4" key="1">
    <citation type="submission" date="2018-09" db="EMBL/GenBank/DDBJ databases">
        <title>YIM 75000 draft genome.</title>
        <authorList>
            <person name="Tang S."/>
            <person name="Feng Y."/>
        </authorList>
    </citation>
    <scope>NUCLEOTIDE SEQUENCE [LARGE SCALE GENOMIC DNA]</scope>
    <source>
        <strain evidence="3 4">YIM 75000</strain>
    </source>
</reference>
<keyword evidence="4" id="KW-1185">Reference proteome</keyword>
<organism evidence="3 4">
    <name type="scientific">Vallicoccus soli</name>
    <dbReference type="NCBI Taxonomy" id="2339232"/>
    <lineage>
        <taxon>Bacteria</taxon>
        <taxon>Bacillati</taxon>
        <taxon>Actinomycetota</taxon>
        <taxon>Actinomycetes</taxon>
        <taxon>Motilibacterales</taxon>
        <taxon>Vallicoccaceae</taxon>
        <taxon>Vallicoccus</taxon>
    </lineage>
</organism>
<sequence>MTGTVSRVTARPAAPRARGTARAATSAAAGLVALGVPLLSVLSASPAAAVYRDDGDDPGAGLSALETVGVFVGLPVLLFAVITALVYATNRGGERRYRPGAGWYSAPVWFHGPPAHERPKDVDDLPTEGTMAGGGASARW</sequence>
<dbReference type="AlphaFoldDB" id="A0A3A3YZE2"/>
<comment type="caution">
    <text evidence="3">The sequence shown here is derived from an EMBL/GenBank/DDBJ whole genome shotgun (WGS) entry which is preliminary data.</text>
</comment>
<evidence type="ECO:0000256" key="2">
    <source>
        <dbReference type="SAM" id="Phobius"/>
    </source>
</evidence>
<feature type="compositionally biased region" description="Gly residues" evidence="1">
    <location>
        <begin position="131"/>
        <end position="140"/>
    </location>
</feature>